<proteinExistence type="predicted"/>
<feature type="signal peptide" evidence="1">
    <location>
        <begin position="1"/>
        <end position="20"/>
    </location>
</feature>
<reference evidence="2 3" key="1">
    <citation type="submission" date="2017-03" db="EMBL/GenBank/DDBJ databases">
        <title>Genome sequencing of Shewanella japonica KCTC 22435.</title>
        <authorList>
            <person name="Kim K.M."/>
        </authorList>
    </citation>
    <scope>NUCLEOTIDE SEQUENCE [LARGE SCALE GENOMIC DNA]</scope>
    <source>
        <strain evidence="2 3">KCTC 22435</strain>
    </source>
</reference>
<keyword evidence="3" id="KW-1185">Reference proteome</keyword>
<dbReference type="RefSeq" id="WP_080917293.1">
    <property type="nucleotide sequence ID" value="NZ_CP020472.1"/>
</dbReference>
<evidence type="ECO:0000313" key="3">
    <source>
        <dbReference type="Proteomes" id="UP000191820"/>
    </source>
</evidence>
<dbReference type="Proteomes" id="UP000191820">
    <property type="component" value="Chromosome"/>
</dbReference>
<gene>
    <name evidence="2" type="ORF">SJ2017_4168</name>
</gene>
<organism evidence="2 3">
    <name type="scientific">Shewanella japonica</name>
    <dbReference type="NCBI Taxonomy" id="93973"/>
    <lineage>
        <taxon>Bacteria</taxon>
        <taxon>Pseudomonadati</taxon>
        <taxon>Pseudomonadota</taxon>
        <taxon>Gammaproteobacteria</taxon>
        <taxon>Alteromonadales</taxon>
        <taxon>Shewanellaceae</taxon>
        <taxon>Shewanella</taxon>
    </lineage>
</organism>
<protein>
    <submittedName>
        <fullName evidence="2">Uncharacterized protein</fullName>
    </submittedName>
</protein>
<name>A0ABN4YLI9_9GAMM</name>
<evidence type="ECO:0000313" key="2">
    <source>
        <dbReference type="EMBL" id="ARD24395.1"/>
    </source>
</evidence>
<sequence>MKKLLSAAIANCLLIGSAYANQQLSTEDAIGMAGLMICDVFYSDIDTKESAQQAAIIKKLVTEQYKTGIEHMMMTQQTSDELDLYIAQFKASDEPKKVQLCQDAINYTQDSTVASLGMR</sequence>
<keyword evidence="1" id="KW-0732">Signal</keyword>
<dbReference type="EMBL" id="CP020472">
    <property type="protein sequence ID" value="ARD24395.1"/>
    <property type="molecule type" value="Genomic_DNA"/>
</dbReference>
<evidence type="ECO:0000256" key="1">
    <source>
        <dbReference type="SAM" id="SignalP"/>
    </source>
</evidence>
<feature type="chain" id="PRO_5045634657" evidence="1">
    <location>
        <begin position="21"/>
        <end position="119"/>
    </location>
</feature>
<accession>A0ABN4YLI9</accession>